<dbReference type="AlphaFoldDB" id="A0A4W5KXK9"/>
<dbReference type="SUPFAM" id="SSF53474">
    <property type="entry name" value="alpha/beta-Hydrolases"/>
    <property type="match status" value="1"/>
</dbReference>
<reference evidence="2" key="3">
    <citation type="submission" date="2025-09" db="UniProtKB">
        <authorList>
            <consortium name="Ensembl"/>
        </authorList>
    </citation>
    <scope>IDENTIFICATION</scope>
</reference>
<keyword evidence="3" id="KW-1185">Reference proteome</keyword>
<dbReference type="PANTHER" id="PTHR13136:SF11">
    <property type="entry name" value="TESTIS-EXPRESSED PROTEIN 30"/>
    <property type="match status" value="1"/>
</dbReference>
<dbReference type="Gene3D" id="3.40.50.1820">
    <property type="entry name" value="alpha/beta hydrolase"/>
    <property type="match status" value="1"/>
</dbReference>
<evidence type="ECO:0000313" key="2">
    <source>
        <dbReference type="Ensembl" id="ENSHHUP00000015909.1"/>
    </source>
</evidence>
<name>A0A4W5KXK9_9TELE</name>
<dbReference type="InterPro" id="IPR026555">
    <property type="entry name" value="NSL3/Tex30"/>
</dbReference>
<accession>A0A4W5KXK9</accession>
<dbReference type="InterPro" id="IPR046879">
    <property type="entry name" value="KANL3/Tex30_Abhydrolase"/>
</dbReference>
<proteinExistence type="predicted"/>
<dbReference type="Pfam" id="PF20408">
    <property type="entry name" value="Abhydrolase_11"/>
    <property type="match status" value="1"/>
</dbReference>
<evidence type="ECO:0000313" key="3">
    <source>
        <dbReference type="Proteomes" id="UP000314982"/>
    </source>
</evidence>
<feature type="domain" description="KANL3/Tex30 alpha/beta hydrolase-like" evidence="1">
    <location>
        <begin position="32"/>
        <end position="218"/>
    </location>
</feature>
<protein>
    <submittedName>
        <fullName evidence="2">Protein O-glucosyltransferase 2</fullName>
    </submittedName>
</protein>
<reference evidence="2" key="2">
    <citation type="submission" date="2025-08" db="UniProtKB">
        <authorList>
            <consortium name="Ensembl"/>
        </authorList>
    </citation>
    <scope>IDENTIFICATION</scope>
</reference>
<dbReference type="PANTHER" id="PTHR13136">
    <property type="entry name" value="TESTIS DEVELOPMENT PROTEIN PRTD"/>
    <property type="match status" value="1"/>
</dbReference>
<dbReference type="GeneTree" id="ENSGT00940000158318"/>
<organism evidence="2 3">
    <name type="scientific">Hucho hucho</name>
    <name type="common">huchen</name>
    <dbReference type="NCBI Taxonomy" id="62062"/>
    <lineage>
        <taxon>Eukaryota</taxon>
        <taxon>Metazoa</taxon>
        <taxon>Chordata</taxon>
        <taxon>Craniata</taxon>
        <taxon>Vertebrata</taxon>
        <taxon>Euteleostomi</taxon>
        <taxon>Actinopterygii</taxon>
        <taxon>Neopterygii</taxon>
        <taxon>Teleostei</taxon>
        <taxon>Protacanthopterygii</taxon>
        <taxon>Salmoniformes</taxon>
        <taxon>Salmonidae</taxon>
        <taxon>Salmoninae</taxon>
        <taxon>Hucho</taxon>
    </lineage>
</organism>
<reference evidence="3" key="1">
    <citation type="submission" date="2018-06" db="EMBL/GenBank/DDBJ databases">
        <title>Genome assembly of Danube salmon.</title>
        <authorList>
            <person name="Macqueen D.J."/>
            <person name="Gundappa M.K."/>
        </authorList>
    </citation>
    <scope>NUCLEOTIDE SEQUENCE [LARGE SCALE GENOMIC DNA]</scope>
</reference>
<dbReference type="Ensembl" id="ENSHHUT00000016468.1">
    <property type="protein sequence ID" value="ENSHHUP00000015909.1"/>
    <property type="gene ID" value="ENSHHUG00000009887.1"/>
</dbReference>
<dbReference type="InterPro" id="IPR029058">
    <property type="entry name" value="AB_hydrolase_fold"/>
</dbReference>
<dbReference type="Proteomes" id="UP000314982">
    <property type="component" value="Unassembled WGS sequence"/>
</dbReference>
<sequence length="226" mass="24593">METIQEDSMTIPFGAKHLVAVLSIPANASDVQTAVILTHGAGGDMNFKHLVSLAHALSSNGLLCLRFTCKGLNLVYRVKAYNAVWEYLKSLEKFTIRNIFLGGRSMGSRAASALARQLSGGSEDALQGLVCLSFPLHPPGLTHTHRQRSEDLRALPKEVPVLFLSGTADNMCEKVLLDDVLKEMKSPATVHWIEGGSHGLTVKGRAEESVLDEVNSHVISWILEHT</sequence>
<evidence type="ECO:0000259" key="1">
    <source>
        <dbReference type="Pfam" id="PF20408"/>
    </source>
</evidence>